<evidence type="ECO:0000256" key="1">
    <source>
        <dbReference type="SAM" id="Phobius"/>
    </source>
</evidence>
<evidence type="ECO:0000313" key="2">
    <source>
        <dbReference type="EMBL" id="GLK53691.1"/>
    </source>
</evidence>
<organism evidence="2 3">
    <name type="scientific">Maricaulis virginensis</name>
    <dbReference type="NCBI Taxonomy" id="144022"/>
    <lineage>
        <taxon>Bacteria</taxon>
        <taxon>Pseudomonadati</taxon>
        <taxon>Pseudomonadota</taxon>
        <taxon>Alphaproteobacteria</taxon>
        <taxon>Maricaulales</taxon>
        <taxon>Maricaulaceae</taxon>
        <taxon>Maricaulis</taxon>
    </lineage>
</organism>
<reference evidence="2" key="2">
    <citation type="submission" date="2023-01" db="EMBL/GenBank/DDBJ databases">
        <authorList>
            <person name="Sun Q."/>
            <person name="Evtushenko L."/>
        </authorList>
    </citation>
    <scope>NUCLEOTIDE SEQUENCE</scope>
    <source>
        <strain evidence="2">VKM B-1513</strain>
    </source>
</reference>
<keyword evidence="1" id="KW-0472">Membrane</keyword>
<gene>
    <name evidence="2" type="ORF">GCM10017621_31990</name>
</gene>
<proteinExistence type="predicted"/>
<sequence length="137" mass="14499">MFNVIPLLIIPVIVYSVLVIFTGGEPSAAAALMDNTVFQVPLVSGPWGMKVGDLLIIFSLIMMFIELVKSAGTGTATIINHGLSMAVFVIAMALFLLVGRFGTSVFFLITMMALMDTVAGFVVTIVAARRDLAVGGE</sequence>
<keyword evidence="1" id="KW-1133">Transmembrane helix</keyword>
<name>A0A9W6IRB3_9PROT</name>
<dbReference type="Proteomes" id="UP001143486">
    <property type="component" value="Unassembled WGS sequence"/>
</dbReference>
<feature type="transmembrane region" description="Helical" evidence="1">
    <location>
        <begin position="7"/>
        <end position="24"/>
    </location>
</feature>
<feature type="transmembrane region" description="Helical" evidence="1">
    <location>
        <begin position="77"/>
        <end position="99"/>
    </location>
</feature>
<feature type="transmembrane region" description="Helical" evidence="1">
    <location>
        <begin position="44"/>
        <end position="65"/>
    </location>
</feature>
<dbReference type="AlphaFoldDB" id="A0A9W6IRB3"/>
<dbReference type="EMBL" id="BSFE01000013">
    <property type="protein sequence ID" value="GLK53691.1"/>
    <property type="molecule type" value="Genomic_DNA"/>
</dbReference>
<feature type="transmembrane region" description="Helical" evidence="1">
    <location>
        <begin position="105"/>
        <end position="128"/>
    </location>
</feature>
<evidence type="ECO:0000313" key="3">
    <source>
        <dbReference type="Proteomes" id="UP001143486"/>
    </source>
</evidence>
<comment type="caution">
    <text evidence="2">The sequence shown here is derived from an EMBL/GenBank/DDBJ whole genome shotgun (WGS) entry which is preliminary data.</text>
</comment>
<accession>A0A9W6IRB3</accession>
<keyword evidence="3" id="KW-1185">Reference proteome</keyword>
<protein>
    <submittedName>
        <fullName evidence="2">Uncharacterized protein</fullName>
    </submittedName>
</protein>
<keyword evidence="1" id="KW-0812">Transmembrane</keyword>
<reference evidence="2" key="1">
    <citation type="journal article" date="2014" name="Int. J. Syst. Evol. Microbiol.">
        <title>Complete genome sequence of Corynebacterium casei LMG S-19264T (=DSM 44701T), isolated from a smear-ripened cheese.</title>
        <authorList>
            <consortium name="US DOE Joint Genome Institute (JGI-PGF)"/>
            <person name="Walter F."/>
            <person name="Albersmeier A."/>
            <person name="Kalinowski J."/>
            <person name="Ruckert C."/>
        </authorList>
    </citation>
    <scope>NUCLEOTIDE SEQUENCE</scope>
    <source>
        <strain evidence="2">VKM B-1513</strain>
    </source>
</reference>
<dbReference type="RefSeq" id="WP_271188032.1">
    <property type="nucleotide sequence ID" value="NZ_BSFE01000013.1"/>
</dbReference>